<gene>
    <name evidence="2" type="primary">AVEN_56834_1</name>
    <name evidence="2" type="ORF">TNCT_249981</name>
</gene>
<protein>
    <submittedName>
        <fullName evidence="2">Uncharacterized protein</fullName>
    </submittedName>
</protein>
<keyword evidence="1" id="KW-1133">Transmembrane helix</keyword>
<reference evidence="2" key="1">
    <citation type="submission" date="2020-07" db="EMBL/GenBank/DDBJ databases">
        <title>Multicomponent nature underlies the extraordinary mechanical properties of spider dragline silk.</title>
        <authorList>
            <person name="Kono N."/>
            <person name="Nakamura H."/>
            <person name="Mori M."/>
            <person name="Yoshida Y."/>
            <person name="Ohtoshi R."/>
            <person name="Malay A.D."/>
            <person name="Moran D.A.P."/>
            <person name="Tomita M."/>
            <person name="Numata K."/>
            <person name="Arakawa K."/>
        </authorList>
    </citation>
    <scope>NUCLEOTIDE SEQUENCE</scope>
</reference>
<dbReference type="Proteomes" id="UP000887116">
    <property type="component" value="Unassembled WGS sequence"/>
</dbReference>
<sequence length="182" mass="20921">MLVLIHRSGVFLLKFNQDLKNADFIAFSAKCLEFANDYNLIEEKTRLLREVFSRPLFIILLSSFFNLYSALSVSLQEEIPLYLMVDISSSAFTGVFVIISLTIYNSKIPVYMFDIKATIGSLIDKYKFGKLMNREVLGVFERMETKDIIYMSACGMVNFRKSFLLTSFGTLFTYGLLLENLK</sequence>
<comment type="caution">
    <text evidence="2">The sequence shown here is derived from an EMBL/GenBank/DDBJ whole genome shotgun (WGS) entry which is preliminary data.</text>
</comment>
<proteinExistence type="predicted"/>
<accession>A0A8X6I571</accession>
<name>A0A8X6I571_TRICU</name>
<keyword evidence="3" id="KW-1185">Reference proteome</keyword>
<evidence type="ECO:0000313" key="3">
    <source>
        <dbReference type="Proteomes" id="UP000887116"/>
    </source>
</evidence>
<keyword evidence="1" id="KW-0472">Membrane</keyword>
<feature type="transmembrane region" description="Helical" evidence="1">
    <location>
        <begin position="81"/>
        <end position="104"/>
    </location>
</feature>
<dbReference type="EMBL" id="BMAO01030900">
    <property type="protein sequence ID" value="GFQ71055.1"/>
    <property type="molecule type" value="Genomic_DNA"/>
</dbReference>
<organism evidence="2 3">
    <name type="scientific">Trichonephila clavata</name>
    <name type="common">Joro spider</name>
    <name type="synonym">Nephila clavata</name>
    <dbReference type="NCBI Taxonomy" id="2740835"/>
    <lineage>
        <taxon>Eukaryota</taxon>
        <taxon>Metazoa</taxon>
        <taxon>Ecdysozoa</taxon>
        <taxon>Arthropoda</taxon>
        <taxon>Chelicerata</taxon>
        <taxon>Arachnida</taxon>
        <taxon>Araneae</taxon>
        <taxon>Araneomorphae</taxon>
        <taxon>Entelegynae</taxon>
        <taxon>Araneoidea</taxon>
        <taxon>Nephilidae</taxon>
        <taxon>Trichonephila</taxon>
    </lineage>
</organism>
<dbReference type="OrthoDB" id="6430967at2759"/>
<evidence type="ECO:0000313" key="2">
    <source>
        <dbReference type="EMBL" id="GFQ71055.1"/>
    </source>
</evidence>
<evidence type="ECO:0000256" key="1">
    <source>
        <dbReference type="SAM" id="Phobius"/>
    </source>
</evidence>
<dbReference type="AlphaFoldDB" id="A0A8X6I571"/>
<keyword evidence="1" id="KW-0812">Transmembrane</keyword>
<feature type="transmembrane region" description="Helical" evidence="1">
    <location>
        <begin position="56"/>
        <end position="75"/>
    </location>
</feature>